<evidence type="ECO:0000259" key="1">
    <source>
        <dbReference type="PROSITE" id="PS50011"/>
    </source>
</evidence>
<dbReference type="Proteomes" id="UP000243217">
    <property type="component" value="Unassembled WGS sequence"/>
</dbReference>
<dbReference type="InterPro" id="IPR000719">
    <property type="entry name" value="Prot_kinase_dom"/>
</dbReference>
<accession>A0A1V9YZL7</accession>
<dbReference type="PANTHER" id="PTHR44329:SF214">
    <property type="entry name" value="PROTEIN KINASE DOMAIN-CONTAINING PROTEIN"/>
    <property type="match status" value="1"/>
</dbReference>
<comment type="caution">
    <text evidence="2">The sequence shown here is derived from an EMBL/GenBank/DDBJ whole genome shotgun (WGS) entry which is preliminary data.</text>
</comment>
<feature type="domain" description="Protein kinase" evidence="1">
    <location>
        <begin position="1"/>
        <end position="101"/>
    </location>
</feature>
<dbReference type="GO" id="GO:0004674">
    <property type="term" value="F:protein serine/threonine kinase activity"/>
    <property type="evidence" value="ECO:0007669"/>
    <property type="project" value="TreeGrafter"/>
</dbReference>
<evidence type="ECO:0000313" key="2">
    <source>
        <dbReference type="EMBL" id="OQR91113.1"/>
    </source>
</evidence>
<dbReference type="InterPro" id="IPR011009">
    <property type="entry name" value="Kinase-like_dom_sf"/>
</dbReference>
<name>A0A1V9YZL7_9STRA</name>
<dbReference type="EMBL" id="JNBS01002457">
    <property type="protein sequence ID" value="OQR91113.1"/>
    <property type="molecule type" value="Genomic_DNA"/>
</dbReference>
<keyword evidence="3" id="KW-1185">Reference proteome</keyword>
<proteinExistence type="predicted"/>
<dbReference type="PROSITE" id="PS50011">
    <property type="entry name" value="PROTEIN_KINASE_DOM"/>
    <property type="match status" value="1"/>
</dbReference>
<reference evidence="2 3" key="1">
    <citation type="journal article" date="2014" name="Genome Biol. Evol.">
        <title>The secreted proteins of Achlya hypogyna and Thraustotheca clavata identify the ancestral oomycete secretome and reveal gene acquisitions by horizontal gene transfer.</title>
        <authorList>
            <person name="Misner I."/>
            <person name="Blouin N."/>
            <person name="Leonard G."/>
            <person name="Richards T.A."/>
            <person name="Lane C.E."/>
        </authorList>
    </citation>
    <scope>NUCLEOTIDE SEQUENCE [LARGE SCALE GENOMIC DNA]</scope>
    <source>
        <strain evidence="2 3">ATCC 34112</strain>
    </source>
</reference>
<evidence type="ECO:0000313" key="3">
    <source>
        <dbReference type="Proteomes" id="UP000243217"/>
    </source>
</evidence>
<sequence>MTQTGTPLWGAPEVLRGEHCSYAVDVYSVSVIITDLDTLQLIYFDIHLSAWAIIERVKQGTLKPTISSSCEPWLKTMASMCLAYNTWKRPTAEDIVDMLRIQYQNPEKATWLHANTEELNNSSATESASQSEKRCFYKC</sequence>
<dbReference type="SUPFAM" id="SSF56112">
    <property type="entry name" value="Protein kinase-like (PK-like)"/>
    <property type="match status" value="1"/>
</dbReference>
<protein>
    <recommendedName>
        <fullName evidence="1">Protein kinase domain-containing protein</fullName>
    </recommendedName>
</protein>
<dbReference type="PANTHER" id="PTHR44329">
    <property type="entry name" value="SERINE/THREONINE-PROTEIN KINASE TNNI3K-RELATED"/>
    <property type="match status" value="1"/>
</dbReference>
<dbReference type="GO" id="GO:0005524">
    <property type="term" value="F:ATP binding"/>
    <property type="evidence" value="ECO:0007669"/>
    <property type="project" value="InterPro"/>
</dbReference>
<dbReference type="InterPro" id="IPR051681">
    <property type="entry name" value="Ser/Thr_Kinases-Pseudokinases"/>
</dbReference>
<organism evidence="2 3">
    <name type="scientific">Thraustotheca clavata</name>
    <dbReference type="NCBI Taxonomy" id="74557"/>
    <lineage>
        <taxon>Eukaryota</taxon>
        <taxon>Sar</taxon>
        <taxon>Stramenopiles</taxon>
        <taxon>Oomycota</taxon>
        <taxon>Saprolegniomycetes</taxon>
        <taxon>Saprolegniales</taxon>
        <taxon>Achlyaceae</taxon>
        <taxon>Thraustotheca</taxon>
    </lineage>
</organism>
<dbReference type="AlphaFoldDB" id="A0A1V9YZL7"/>
<dbReference type="Pfam" id="PF00069">
    <property type="entry name" value="Pkinase"/>
    <property type="match status" value="1"/>
</dbReference>
<dbReference type="Gene3D" id="1.10.510.10">
    <property type="entry name" value="Transferase(Phosphotransferase) domain 1"/>
    <property type="match status" value="1"/>
</dbReference>
<gene>
    <name evidence="2" type="ORF">THRCLA_09108</name>
</gene>